<feature type="transmembrane region" description="Helical" evidence="1">
    <location>
        <begin position="180"/>
        <end position="200"/>
    </location>
</feature>
<keyword evidence="3" id="KW-1185">Reference proteome</keyword>
<comment type="caution">
    <text evidence="2">The sequence shown here is derived from an EMBL/GenBank/DDBJ whole genome shotgun (WGS) entry which is preliminary data.</text>
</comment>
<sequence>MTLRRSDTWPSPKDRDWGDRLLFSLTMTHSVPAAVAAEAVGEAREACRETERAAAELFGDADAYAREVARDRVPVEERAGVDLEGGTPRDRWMLLLLTAGSSLGILSVMLFFGSGWTAEVGPAHAVLFSGVLAAWIGAHWGMLERRAGRLRRGWQWWVGSVAGIAAASTGAVLLKGRDPLFEFPVVALLLLSIALVVLGARRKPRPVPVGDASRTLSPDAWFGHLGGLLRGRYYLPRESVRRHVADARGHWRDSGASHPQDEFGPPEVYALELLDGSSEPERGRGLGTAWFYTVMAAFWGFNVASSAIESEDVWGVVWRGAALLVFAALAAGAWRGHVSRSRTRSARAVRP</sequence>
<accession>A0ABV4ULM4</accession>
<feature type="transmembrane region" description="Helical" evidence="1">
    <location>
        <begin position="124"/>
        <end position="142"/>
    </location>
</feature>
<keyword evidence="1" id="KW-1133">Transmembrane helix</keyword>
<name>A0ABV4ULM4_9MICC</name>
<keyword evidence="1" id="KW-0812">Transmembrane</keyword>
<feature type="transmembrane region" description="Helical" evidence="1">
    <location>
        <begin position="289"/>
        <end position="308"/>
    </location>
</feature>
<organism evidence="2 3">
    <name type="scientific">Arthrobacter halodurans</name>
    <dbReference type="NCBI Taxonomy" id="516699"/>
    <lineage>
        <taxon>Bacteria</taxon>
        <taxon>Bacillati</taxon>
        <taxon>Actinomycetota</taxon>
        <taxon>Actinomycetes</taxon>
        <taxon>Micrococcales</taxon>
        <taxon>Micrococcaceae</taxon>
        <taxon>Arthrobacter</taxon>
    </lineage>
</organism>
<keyword evidence="1" id="KW-0472">Membrane</keyword>
<proteinExistence type="predicted"/>
<evidence type="ECO:0000256" key="1">
    <source>
        <dbReference type="SAM" id="Phobius"/>
    </source>
</evidence>
<feature type="transmembrane region" description="Helical" evidence="1">
    <location>
        <begin position="154"/>
        <end position="174"/>
    </location>
</feature>
<reference evidence="2 3" key="1">
    <citation type="submission" date="2024-09" db="EMBL/GenBank/DDBJ databases">
        <authorList>
            <person name="Salinas-Garcia M.A."/>
            <person name="Prieme A."/>
        </authorList>
    </citation>
    <scope>NUCLEOTIDE SEQUENCE [LARGE SCALE GENOMIC DNA]</scope>
    <source>
        <strain evidence="2 3">DSM 21081</strain>
    </source>
</reference>
<gene>
    <name evidence="2" type="ORF">ACETWP_08085</name>
</gene>
<dbReference type="EMBL" id="JBHDLJ010000005">
    <property type="protein sequence ID" value="MFB0834545.1"/>
    <property type="molecule type" value="Genomic_DNA"/>
</dbReference>
<evidence type="ECO:0000313" key="2">
    <source>
        <dbReference type="EMBL" id="MFB0834545.1"/>
    </source>
</evidence>
<dbReference type="RefSeq" id="WP_373971719.1">
    <property type="nucleotide sequence ID" value="NZ_JBHDLJ010000005.1"/>
</dbReference>
<feature type="transmembrane region" description="Helical" evidence="1">
    <location>
        <begin position="314"/>
        <end position="334"/>
    </location>
</feature>
<dbReference type="Proteomes" id="UP001575652">
    <property type="component" value="Unassembled WGS sequence"/>
</dbReference>
<feature type="transmembrane region" description="Helical" evidence="1">
    <location>
        <begin position="92"/>
        <end position="112"/>
    </location>
</feature>
<evidence type="ECO:0000313" key="3">
    <source>
        <dbReference type="Proteomes" id="UP001575652"/>
    </source>
</evidence>
<protein>
    <submittedName>
        <fullName evidence="2">Sulfite exporter TauE/SafE family protein</fullName>
    </submittedName>
</protein>